<evidence type="ECO:0000256" key="4">
    <source>
        <dbReference type="ARBA" id="ARBA00022722"/>
    </source>
</evidence>
<evidence type="ECO:0000256" key="6">
    <source>
        <dbReference type="ARBA" id="ARBA00022801"/>
    </source>
</evidence>
<dbReference type="EnsemblPlants" id="HORVU.MOREX.r3.2HG0119230.1">
    <property type="protein sequence ID" value="HORVU.MOREX.r3.2HG0119230.1.CDS1"/>
    <property type="gene ID" value="HORVU.MOREX.r3.2HG0119230"/>
</dbReference>
<accession>A0A8I6WXX4</accession>
<dbReference type="GO" id="GO:0004518">
    <property type="term" value="F:nuclease activity"/>
    <property type="evidence" value="ECO:0007669"/>
    <property type="project" value="UniProtKB-KW"/>
</dbReference>
<reference evidence="9" key="3">
    <citation type="submission" date="2022-01" db="UniProtKB">
        <authorList>
            <consortium name="EnsemblPlants"/>
        </authorList>
    </citation>
    <scope>IDENTIFICATION</scope>
    <source>
        <strain evidence="9">subsp. vulgare</strain>
    </source>
</reference>
<dbReference type="InterPro" id="IPR045249">
    <property type="entry name" value="HARBI1-like"/>
</dbReference>
<evidence type="ECO:0000256" key="3">
    <source>
        <dbReference type="ARBA" id="ARBA00006958"/>
    </source>
</evidence>
<evidence type="ECO:0000256" key="1">
    <source>
        <dbReference type="ARBA" id="ARBA00001968"/>
    </source>
</evidence>
<keyword evidence="7" id="KW-0539">Nucleus</keyword>
<dbReference type="GO" id="GO:0046872">
    <property type="term" value="F:metal ion binding"/>
    <property type="evidence" value="ECO:0007669"/>
    <property type="project" value="UniProtKB-KW"/>
</dbReference>
<dbReference type="Proteomes" id="UP000011116">
    <property type="component" value="Chromosome 2H"/>
</dbReference>
<dbReference type="PANTHER" id="PTHR22930">
    <property type="match status" value="1"/>
</dbReference>
<evidence type="ECO:0000256" key="5">
    <source>
        <dbReference type="ARBA" id="ARBA00022723"/>
    </source>
</evidence>
<comment type="cofactor">
    <cofactor evidence="1">
        <name>a divalent metal cation</name>
        <dbReference type="ChEBI" id="CHEBI:60240"/>
    </cofactor>
</comment>
<feature type="domain" description="DDE Tnp4" evidence="8">
    <location>
        <begin position="36"/>
        <end position="95"/>
    </location>
</feature>
<protein>
    <recommendedName>
        <fullName evidence="8">DDE Tnp4 domain-containing protein</fullName>
    </recommendedName>
</protein>
<name>A0A8I6WXX4_HORVV</name>
<evidence type="ECO:0000313" key="10">
    <source>
        <dbReference type="Proteomes" id="UP000011116"/>
    </source>
</evidence>
<dbReference type="Gramene" id="HORVU.MOREX.r3.2HG0119230.1">
    <property type="protein sequence ID" value="HORVU.MOREX.r3.2HG0119230.1.CDS1"/>
    <property type="gene ID" value="HORVU.MOREX.r3.2HG0119230"/>
</dbReference>
<dbReference type="AlphaFoldDB" id="A0A8I6WXX4"/>
<reference evidence="9" key="2">
    <citation type="submission" date="2020-10" db="EMBL/GenBank/DDBJ databases">
        <authorList>
            <person name="Scholz U."/>
            <person name="Mascher M."/>
            <person name="Fiebig A."/>
        </authorList>
    </citation>
    <scope>NUCLEOTIDE SEQUENCE [LARGE SCALE GENOMIC DNA]</scope>
    <source>
        <strain evidence="9">cv. Morex</strain>
    </source>
</reference>
<keyword evidence="10" id="KW-1185">Reference proteome</keyword>
<evidence type="ECO:0000256" key="2">
    <source>
        <dbReference type="ARBA" id="ARBA00004123"/>
    </source>
</evidence>
<organism evidence="9 10">
    <name type="scientific">Hordeum vulgare subsp. vulgare</name>
    <name type="common">Domesticated barley</name>
    <dbReference type="NCBI Taxonomy" id="112509"/>
    <lineage>
        <taxon>Eukaryota</taxon>
        <taxon>Viridiplantae</taxon>
        <taxon>Streptophyta</taxon>
        <taxon>Embryophyta</taxon>
        <taxon>Tracheophyta</taxon>
        <taxon>Spermatophyta</taxon>
        <taxon>Magnoliopsida</taxon>
        <taxon>Liliopsida</taxon>
        <taxon>Poales</taxon>
        <taxon>Poaceae</taxon>
        <taxon>BOP clade</taxon>
        <taxon>Pooideae</taxon>
        <taxon>Triticodae</taxon>
        <taxon>Triticeae</taxon>
        <taxon>Hordeinae</taxon>
        <taxon>Hordeum</taxon>
    </lineage>
</organism>
<comment type="similarity">
    <text evidence="3">Belongs to the HARBI1 family.</text>
</comment>
<dbReference type="GO" id="GO:0005634">
    <property type="term" value="C:nucleus"/>
    <property type="evidence" value="ECO:0007669"/>
    <property type="project" value="UniProtKB-SubCell"/>
</dbReference>
<dbReference type="Pfam" id="PF13359">
    <property type="entry name" value="DDE_Tnp_4"/>
    <property type="match status" value="1"/>
</dbReference>
<proteinExistence type="inferred from homology"/>
<reference evidence="10" key="1">
    <citation type="journal article" date="2012" name="Nature">
        <title>A physical, genetic and functional sequence assembly of the barley genome.</title>
        <authorList>
            <consortium name="The International Barley Genome Sequencing Consortium"/>
            <person name="Mayer K.F."/>
            <person name="Waugh R."/>
            <person name="Brown J.W."/>
            <person name="Schulman A."/>
            <person name="Langridge P."/>
            <person name="Platzer M."/>
            <person name="Fincher G.B."/>
            <person name="Muehlbauer G.J."/>
            <person name="Sato K."/>
            <person name="Close T.J."/>
            <person name="Wise R.P."/>
            <person name="Stein N."/>
        </authorList>
    </citation>
    <scope>NUCLEOTIDE SEQUENCE [LARGE SCALE GENOMIC DNA]</scope>
    <source>
        <strain evidence="10">cv. Morex</strain>
    </source>
</reference>
<evidence type="ECO:0000256" key="7">
    <source>
        <dbReference type="ARBA" id="ARBA00023242"/>
    </source>
</evidence>
<sequence length="120" mass="13503">MVVDTIKPKDPDFRDVHERLRDSRFSPHFDDCIGAIDGSHIPVVVPAEEIVNHVGRHGYPTQNIMAVCDFDMRFTSVVAGWPGSAHDTRIFKDTLVKYATMFPHPPKGNITIVYCIITLP</sequence>
<evidence type="ECO:0000313" key="9">
    <source>
        <dbReference type="EnsemblPlants" id="HORVU.MOREX.r3.2HG0119230.1.CDS1"/>
    </source>
</evidence>
<dbReference type="PANTHER" id="PTHR22930:SF251">
    <property type="entry name" value="DDE TNP4 DOMAIN-CONTAINING PROTEIN"/>
    <property type="match status" value="1"/>
</dbReference>
<dbReference type="GO" id="GO:0016787">
    <property type="term" value="F:hydrolase activity"/>
    <property type="evidence" value="ECO:0007669"/>
    <property type="project" value="UniProtKB-KW"/>
</dbReference>
<keyword evidence="5" id="KW-0479">Metal-binding</keyword>
<evidence type="ECO:0000259" key="8">
    <source>
        <dbReference type="Pfam" id="PF13359"/>
    </source>
</evidence>
<keyword evidence="4" id="KW-0540">Nuclease</keyword>
<dbReference type="InterPro" id="IPR027806">
    <property type="entry name" value="HARBI1_dom"/>
</dbReference>
<keyword evidence="6" id="KW-0378">Hydrolase</keyword>
<comment type="subcellular location">
    <subcellularLocation>
        <location evidence="2">Nucleus</location>
    </subcellularLocation>
</comment>